<feature type="compositionally biased region" description="Basic and acidic residues" evidence="1">
    <location>
        <begin position="1"/>
        <end position="10"/>
    </location>
</feature>
<sequence length="142" mass="14958">SRKPPSDHNFRPSLPAFSPDLLRQTTANEDLNPVASQYKSPPPNFRYPRFLRLTHNPDHQEGSAKSATSLPVTADGPAPVGVPQHPSPTAPAASSAYPVPYSPTYSASCSSPQADPPTPLISSSPASSLHFQSHVPPSSSPA</sequence>
<dbReference type="EMBL" id="ADAS02000384">
    <property type="protein sequence ID" value="OAV87486.1"/>
    <property type="molecule type" value="Genomic_DNA"/>
</dbReference>
<evidence type="ECO:0000313" key="2">
    <source>
        <dbReference type="EMBL" id="OAV87486.1"/>
    </source>
</evidence>
<proteinExistence type="predicted"/>
<reference evidence="2" key="1">
    <citation type="submission" date="2009-11" db="EMBL/GenBank/DDBJ databases">
        <authorList>
            <consortium name="The Broad Institute Genome Sequencing Platform"/>
            <person name="Ward D."/>
            <person name="Feldgarden M."/>
            <person name="Earl A."/>
            <person name="Young S.K."/>
            <person name="Zeng Q."/>
            <person name="Koehrsen M."/>
            <person name="Alvarado L."/>
            <person name="Berlin A."/>
            <person name="Bochicchio J."/>
            <person name="Borenstein D."/>
            <person name="Chapman S.B."/>
            <person name="Chen Z."/>
            <person name="Engels R."/>
            <person name="Freedman E."/>
            <person name="Gellesch M."/>
            <person name="Goldberg J."/>
            <person name="Griggs A."/>
            <person name="Gujja S."/>
            <person name="Heilman E."/>
            <person name="Heiman D."/>
            <person name="Hepburn T."/>
            <person name="Howarth C."/>
            <person name="Jen D."/>
            <person name="Larson L."/>
            <person name="Lewis B."/>
            <person name="Mehta T."/>
            <person name="Park D."/>
            <person name="Pearson M."/>
            <person name="Roberts A."/>
            <person name="Saif S."/>
            <person name="Shea T."/>
            <person name="Shenoy N."/>
            <person name="Sisk P."/>
            <person name="Stolte C."/>
            <person name="Sykes S."/>
            <person name="Thomson T."/>
            <person name="Walk T."/>
            <person name="White J."/>
            <person name="Yandava C."/>
            <person name="Izard J."/>
            <person name="Baranova O.V."/>
            <person name="Blanton J.M."/>
            <person name="Tanner A.C."/>
            <person name="Dewhirst F.E."/>
            <person name="Haas B."/>
            <person name="Nusbaum C."/>
            <person name="Birren B."/>
        </authorList>
    </citation>
    <scope>NUCLEOTIDE SEQUENCE [LARGE SCALE GENOMIC DNA]</scope>
    <source>
        <strain evidence="2">1-1 BBBD Race 1</strain>
    </source>
</reference>
<reference evidence="2" key="2">
    <citation type="submission" date="2016-05" db="EMBL/GenBank/DDBJ databases">
        <title>Comparative analysis highlights variable genome content of wheat rusts and divergence of the mating loci.</title>
        <authorList>
            <person name="Cuomo C.A."/>
            <person name="Bakkeren G."/>
            <person name="Szabo L."/>
            <person name="Khalil H."/>
            <person name="Joly D."/>
            <person name="Goldberg J."/>
            <person name="Young S."/>
            <person name="Zeng Q."/>
            <person name="Fellers J."/>
        </authorList>
    </citation>
    <scope>NUCLEOTIDE SEQUENCE [LARGE SCALE GENOMIC DNA]</scope>
    <source>
        <strain evidence="2">1-1 BBBD Race 1</strain>
    </source>
</reference>
<name>A0A0C4FD26_PUCT1</name>
<feature type="compositionally biased region" description="Low complexity" evidence="1">
    <location>
        <begin position="90"/>
        <end position="108"/>
    </location>
</feature>
<feature type="compositionally biased region" description="Polar residues" evidence="1">
    <location>
        <begin position="120"/>
        <end position="142"/>
    </location>
</feature>
<protein>
    <submittedName>
        <fullName evidence="2 3">Uncharacterized protein</fullName>
    </submittedName>
</protein>
<evidence type="ECO:0000313" key="3">
    <source>
        <dbReference type="EnsemblFungi" id="PTTG_11130-t43_1-p1"/>
    </source>
</evidence>
<gene>
    <name evidence="2" type="ORF">PTTG_11130</name>
</gene>
<keyword evidence="4" id="KW-1185">Reference proteome</keyword>
<dbReference type="Proteomes" id="UP000005240">
    <property type="component" value="Unassembled WGS sequence"/>
</dbReference>
<reference evidence="3" key="4">
    <citation type="submission" date="2025-05" db="UniProtKB">
        <authorList>
            <consortium name="EnsemblFungi"/>
        </authorList>
    </citation>
    <scope>IDENTIFICATION</scope>
    <source>
        <strain evidence="3">isolate 1-1 / race 1 (BBBD)</strain>
    </source>
</reference>
<feature type="region of interest" description="Disordered" evidence="1">
    <location>
        <begin position="1"/>
        <end position="142"/>
    </location>
</feature>
<dbReference type="EnsemblFungi" id="PTTG_11130-t43_1">
    <property type="protein sequence ID" value="PTTG_11130-t43_1-p1"/>
    <property type="gene ID" value="PTTG_11130"/>
</dbReference>
<dbReference type="AlphaFoldDB" id="A0A0C4FD26"/>
<feature type="compositionally biased region" description="Polar residues" evidence="1">
    <location>
        <begin position="23"/>
        <end position="39"/>
    </location>
</feature>
<reference evidence="3 4" key="3">
    <citation type="journal article" date="2017" name="G3 (Bethesda)">
        <title>Comparative analysis highlights variable genome content of wheat rusts and divergence of the mating loci.</title>
        <authorList>
            <person name="Cuomo C.A."/>
            <person name="Bakkeren G."/>
            <person name="Khalil H.B."/>
            <person name="Panwar V."/>
            <person name="Joly D."/>
            <person name="Linning R."/>
            <person name="Sakthikumar S."/>
            <person name="Song X."/>
            <person name="Adiconis X."/>
            <person name="Fan L."/>
            <person name="Goldberg J.M."/>
            <person name="Levin J.Z."/>
            <person name="Young S."/>
            <person name="Zeng Q."/>
            <person name="Anikster Y."/>
            <person name="Bruce M."/>
            <person name="Wang M."/>
            <person name="Yin C."/>
            <person name="McCallum B."/>
            <person name="Szabo L.J."/>
            <person name="Hulbert S."/>
            <person name="Chen X."/>
            <person name="Fellers J.P."/>
        </authorList>
    </citation>
    <scope>NUCLEOTIDE SEQUENCE</scope>
    <source>
        <strain evidence="4">Isolate 1-1 / race 1 (BBBD)</strain>
        <strain evidence="3">isolate 1-1 / race 1 (BBBD)</strain>
    </source>
</reference>
<organism evidence="3 4">
    <name type="scientific">Puccinia triticina (isolate 1-1 / race 1 (BBBD))</name>
    <name type="common">Brown leaf rust fungus</name>
    <dbReference type="NCBI Taxonomy" id="630390"/>
    <lineage>
        <taxon>Eukaryota</taxon>
        <taxon>Fungi</taxon>
        <taxon>Dikarya</taxon>
        <taxon>Basidiomycota</taxon>
        <taxon>Pucciniomycotina</taxon>
        <taxon>Pucciniomycetes</taxon>
        <taxon>Pucciniales</taxon>
        <taxon>Pucciniaceae</taxon>
        <taxon>Puccinia</taxon>
    </lineage>
</organism>
<evidence type="ECO:0000313" key="4">
    <source>
        <dbReference type="Proteomes" id="UP000005240"/>
    </source>
</evidence>
<accession>A0A0C4FD26</accession>
<evidence type="ECO:0000256" key="1">
    <source>
        <dbReference type="SAM" id="MobiDB-lite"/>
    </source>
</evidence>
<dbReference type="VEuPathDB" id="FungiDB:PTTG_11130"/>